<dbReference type="GO" id="GO:0043588">
    <property type="term" value="P:skin development"/>
    <property type="evidence" value="ECO:0007669"/>
    <property type="project" value="Ensembl"/>
</dbReference>
<name>H0V3U3_CAVPO</name>
<feature type="compositionally biased region" description="Polar residues" evidence="3">
    <location>
        <begin position="289"/>
        <end position="305"/>
    </location>
</feature>
<accession>H0V3U3</accession>
<feature type="compositionally biased region" description="Pro residues" evidence="3">
    <location>
        <begin position="618"/>
        <end position="639"/>
    </location>
</feature>
<feature type="compositionally biased region" description="Polar residues" evidence="3">
    <location>
        <begin position="26"/>
        <end position="36"/>
    </location>
</feature>
<dbReference type="Proteomes" id="UP000005447">
    <property type="component" value="Unassembled WGS sequence"/>
</dbReference>
<dbReference type="GeneID" id="100736102"/>
<evidence type="ECO:0008006" key="6">
    <source>
        <dbReference type="Google" id="ProtNLM"/>
    </source>
</evidence>
<dbReference type="PANTHER" id="PTHR15919">
    <property type="entry name" value="DAPPER-RELATED"/>
    <property type="match status" value="1"/>
</dbReference>
<dbReference type="OMA" id="GNDVYPY"/>
<feature type="region of interest" description="Disordered" evidence="3">
    <location>
        <begin position="1"/>
        <end position="108"/>
    </location>
</feature>
<organism evidence="4 5">
    <name type="scientific">Cavia porcellus</name>
    <name type="common">Guinea pig</name>
    <dbReference type="NCBI Taxonomy" id="10141"/>
    <lineage>
        <taxon>Eukaryota</taxon>
        <taxon>Metazoa</taxon>
        <taxon>Chordata</taxon>
        <taxon>Craniata</taxon>
        <taxon>Vertebrata</taxon>
        <taxon>Euteleostomi</taxon>
        <taxon>Mammalia</taxon>
        <taxon>Eutheria</taxon>
        <taxon>Euarchontoglires</taxon>
        <taxon>Glires</taxon>
        <taxon>Rodentia</taxon>
        <taxon>Hystricomorpha</taxon>
        <taxon>Caviidae</taxon>
        <taxon>Cavia</taxon>
    </lineage>
</organism>
<feature type="compositionally biased region" description="Basic and acidic residues" evidence="3">
    <location>
        <begin position="542"/>
        <end position="555"/>
    </location>
</feature>
<dbReference type="HOGENOM" id="CLU_021211_0_0_1"/>
<feature type="compositionally biased region" description="Basic residues" evidence="3">
    <location>
        <begin position="386"/>
        <end position="395"/>
    </location>
</feature>
<feature type="compositionally biased region" description="Basic residues" evidence="3">
    <location>
        <begin position="434"/>
        <end position="444"/>
    </location>
</feature>
<dbReference type="OrthoDB" id="9950432at2759"/>
<dbReference type="GO" id="GO:0051018">
    <property type="term" value="F:protein kinase A binding"/>
    <property type="evidence" value="ECO:0007669"/>
    <property type="project" value="Ensembl"/>
</dbReference>
<dbReference type="Ensembl" id="ENSCPOT00000004781.3">
    <property type="protein sequence ID" value="ENSCPOP00000004263.3"/>
    <property type="gene ID" value="ENSCPOG00000004731.4"/>
</dbReference>
<dbReference type="EMBL" id="AAKN02043532">
    <property type="status" value="NOT_ANNOTATED_CDS"/>
    <property type="molecule type" value="Genomic_DNA"/>
</dbReference>
<feature type="region of interest" description="Disordered" evidence="3">
    <location>
        <begin position="489"/>
        <end position="555"/>
    </location>
</feature>
<sequence>MCRASGECPDSDSRPSSGFYELSDAGSCSLSTSCASVCSDHLSPSLSNLLPASHPSKPRPGMGDWRPRSADESTVPVWRPQPAEESSRFLDSGAGTGHPQGIFRSRPVSTGDLERVLPVDEGLQSMGADAMPTSLLCLGTDTPAHMMDPTYQRDLMSRGGREVYPYPSPLHAVALQSPLFTLAKETPGSHSHSPPRKPLLVPRDQRTSLAVPICEVSQPRAYIDRLLRLRGLGASPRGILGEQGPPGPGDETSPFPQKPSDRKQDSGGQAEKLACAPGKGSMGMLAASQAGQRNGLSHQGLTQLMGTPPLNSPPEERPKPRNSCTCEEIAVGPSPCSQVQQPHINCRLVPPRRLGCESPLGAPGYSVHLPCTAHESSLSRLRTAHPKTKTVKIRRRASDKVPRSGRQPLPLPERHQGIHATPQQPSEWDLWHKPQGRGLRRRPSLAREAPGRSCSESTLYPMPLLIPLVVAQQQSYQASSQALFPADTRPLSSAARRKQRPWKSSMEISGKSCPASCVEPTRPAARRASGPQAQDRAALVRQEARSESDLSEHSAECTSLFHSTIAETSEEEASDHTTNCFGDQESSASDSEGSVQGRGSILELDQGVAGRGGQACPPAVPQPAPRAPAGTRPPLPPVPRLCRIKASKALKKKIRRFQPAALKVMTMV</sequence>
<dbReference type="GeneTree" id="ENSGT00950000183181"/>
<evidence type="ECO:0000256" key="1">
    <source>
        <dbReference type="ARBA" id="ARBA00010807"/>
    </source>
</evidence>
<dbReference type="GO" id="GO:0007162">
    <property type="term" value="P:negative regulation of cell adhesion"/>
    <property type="evidence" value="ECO:0007669"/>
    <property type="project" value="Ensembl"/>
</dbReference>
<evidence type="ECO:0000256" key="3">
    <source>
        <dbReference type="SAM" id="MobiDB-lite"/>
    </source>
</evidence>
<comment type="similarity">
    <text evidence="1">Belongs to the dapper family.</text>
</comment>
<keyword evidence="2" id="KW-0175">Coiled coil</keyword>
<protein>
    <recommendedName>
        <fullName evidence="6">Dishevelled binding antagonist of beta catenin 2</fullName>
    </recommendedName>
</protein>
<dbReference type="FunCoup" id="H0V3U3">
    <property type="interactions" value="637"/>
</dbReference>
<dbReference type="KEGG" id="cpoc:100736102"/>
<reference evidence="4" key="3">
    <citation type="submission" date="2025-09" db="UniProtKB">
        <authorList>
            <consortium name="Ensembl"/>
        </authorList>
    </citation>
    <scope>IDENTIFICATION</scope>
    <source>
        <strain evidence="4">2N</strain>
    </source>
</reference>
<feature type="region of interest" description="Disordered" evidence="3">
    <location>
        <begin position="567"/>
        <end position="639"/>
    </location>
</feature>
<dbReference type="CTD" id="168002"/>
<dbReference type="InterPro" id="IPR024843">
    <property type="entry name" value="Dapper"/>
</dbReference>
<dbReference type="eggNOG" id="ENOG502QVT3">
    <property type="taxonomic scope" value="Eukaryota"/>
</dbReference>
<evidence type="ECO:0000256" key="2">
    <source>
        <dbReference type="ARBA" id="ARBA00023054"/>
    </source>
</evidence>
<evidence type="ECO:0000313" key="4">
    <source>
        <dbReference type="Ensembl" id="ENSCPOP00000004263.3"/>
    </source>
</evidence>
<dbReference type="STRING" id="10141.ENSCPOP00000004263"/>
<dbReference type="GO" id="GO:1900108">
    <property type="term" value="P:negative regulation of nodal signaling pathway"/>
    <property type="evidence" value="ECO:0007669"/>
    <property type="project" value="Ensembl"/>
</dbReference>
<evidence type="ECO:0000313" key="5">
    <source>
        <dbReference type="Proteomes" id="UP000005447"/>
    </source>
</evidence>
<dbReference type="GO" id="GO:0005737">
    <property type="term" value="C:cytoplasm"/>
    <property type="evidence" value="ECO:0007669"/>
    <property type="project" value="TreeGrafter"/>
</dbReference>
<feature type="region of interest" description="Disordered" evidence="3">
    <location>
        <begin position="386"/>
        <end position="454"/>
    </location>
</feature>
<dbReference type="GO" id="GO:0072061">
    <property type="term" value="P:inner medullary collecting duct development"/>
    <property type="evidence" value="ECO:0007669"/>
    <property type="project" value="Ensembl"/>
</dbReference>
<dbReference type="Bgee" id="ENSCPOG00000004731">
    <property type="expression patterns" value="Expressed in frontal cortex and 5 other cell types or tissues"/>
</dbReference>
<dbReference type="InParanoid" id="H0V3U3"/>
<proteinExistence type="inferred from homology"/>
<dbReference type="Pfam" id="PF15268">
    <property type="entry name" value="Dapper"/>
    <property type="match status" value="1"/>
</dbReference>
<gene>
    <name evidence="4" type="primary">Dact2</name>
</gene>
<dbReference type="VEuPathDB" id="HostDB:ENSCPOG00000004731"/>
<keyword evidence="5" id="KW-1185">Reference proteome</keyword>
<dbReference type="AlphaFoldDB" id="H0V3U3"/>
<feature type="compositionally biased region" description="Low complexity" evidence="3">
    <location>
        <begin position="39"/>
        <end position="55"/>
    </location>
</feature>
<dbReference type="GO" id="GO:0002244">
    <property type="term" value="P:hematopoietic progenitor cell differentiation"/>
    <property type="evidence" value="ECO:0007669"/>
    <property type="project" value="Ensembl"/>
</dbReference>
<dbReference type="GO" id="GO:0008013">
    <property type="term" value="F:beta-catenin binding"/>
    <property type="evidence" value="ECO:0007669"/>
    <property type="project" value="Ensembl"/>
</dbReference>
<dbReference type="GO" id="GO:0003382">
    <property type="term" value="P:epithelial cell morphogenesis"/>
    <property type="evidence" value="ECO:0007669"/>
    <property type="project" value="Ensembl"/>
</dbReference>
<dbReference type="GO" id="GO:0005080">
    <property type="term" value="F:protein kinase C binding"/>
    <property type="evidence" value="ECO:0007669"/>
    <property type="project" value="Ensembl"/>
</dbReference>
<reference evidence="4" key="2">
    <citation type="submission" date="2025-08" db="UniProtKB">
        <authorList>
            <consortium name="Ensembl"/>
        </authorList>
    </citation>
    <scope>IDENTIFICATION</scope>
    <source>
        <strain evidence="4">2N</strain>
    </source>
</reference>
<feature type="region of interest" description="Disordered" evidence="3">
    <location>
        <begin position="235"/>
        <end position="322"/>
    </location>
</feature>
<dbReference type="PANTHER" id="PTHR15919:SF13">
    <property type="entry name" value="DAPPER HOMOLOG 2"/>
    <property type="match status" value="1"/>
</dbReference>
<reference evidence="5" key="1">
    <citation type="journal article" date="2011" name="Nature">
        <title>A high-resolution map of human evolutionary constraint using 29 mammals.</title>
        <authorList>
            <person name="Lindblad-Toh K."/>
            <person name="Garber M."/>
            <person name="Zuk O."/>
            <person name="Lin M.F."/>
            <person name="Parker B.J."/>
            <person name="Washietl S."/>
            <person name="Kheradpour P."/>
            <person name="Ernst J."/>
            <person name="Jordan G."/>
            <person name="Mauceli E."/>
            <person name="Ward L.D."/>
            <person name="Lowe C.B."/>
            <person name="Holloway A.K."/>
            <person name="Clamp M."/>
            <person name="Gnerre S."/>
            <person name="Alfoldi J."/>
            <person name="Beal K."/>
            <person name="Chang J."/>
            <person name="Clawson H."/>
            <person name="Cuff J."/>
            <person name="Di Palma F."/>
            <person name="Fitzgerald S."/>
            <person name="Flicek P."/>
            <person name="Guttman M."/>
            <person name="Hubisz M.J."/>
            <person name="Jaffe D.B."/>
            <person name="Jungreis I."/>
            <person name="Kent W.J."/>
            <person name="Kostka D."/>
            <person name="Lara M."/>
            <person name="Martins A.L."/>
            <person name="Massingham T."/>
            <person name="Moltke I."/>
            <person name="Raney B.J."/>
            <person name="Rasmussen M.D."/>
            <person name="Robinson J."/>
            <person name="Stark A."/>
            <person name="Vilella A.J."/>
            <person name="Wen J."/>
            <person name="Xie X."/>
            <person name="Zody M.C."/>
            <person name="Baldwin J."/>
            <person name="Bloom T."/>
            <person name="Chin C.W."/>
            <person name="Heiman D."/>
            <person name="Nicol R."/>
            <person name="Nusbaum C."/>
            <person name="Young S."/>
            <person name="Wilkinson J."/>
            <person name="Worley K.C."/>
            <person name="Kovar C.L."/>
            <person name="Muzny D.M."/>
            <person name="Gibbs R.A."/>
            <person name="Cree A."/>
            <person name="Dihn H.H."/>
            <person name="Fowler G."/>
            <person name="Jhangiani S."/>
            <person name="Joshi V."/>
            <person name="Lee S."/>
            <person name="Lewis L.R."/>
            <person name="Nazareth L.V."/>
            <person name="Okwuonu G."/>
            <person name="Santibanez J."/>
            <person name="Warren W.C."/>
            <person name="Mardis E.R."/>
            <person name="Weinstock G.M."/>
            <person name="Wilson R.K."/>
            <person name="Delehaunty K."/>
            <person name="Dooling D."/>
            <person name="Fronik C."/>
            <person name="Fulton L."/>
            <person name="Fulton B."/>
            <person name="Graves T."/>
            <person name="Minx P."/>
            <person name="Sodergren E."/>
            <person name="Birney E."/>
            <person name="Margulies E.H."/>
            <person name="Herrero J."/>
            <person name="Green E.D."/>
            <person name="Haussler D."/>
            <person name="Siepel A."/>
            <person name="Goldman N."/>
            <person name="Pollard K.S."/>
            <person name="Pedersen J.S."/>
            <person name="Lander E.S."/>
            <person name="Kellis M."/>
        </authorList>
    </citation>
    <scope>NUCLEOTIDE SEQUENCE [LARGE SCALE GENOMIC DNA]</scope>
    <source>
        <strain evidence="5">2N</strain>
    </source>
</reference>
<feature type="compositionally biased region" description="Polar residues" evidence="3">
    <location>
        <begin position="576"/>
        <end position="594"/>
    </location>
</feature>
<dbReference type="GO" id="GO:0070097">
    <property type="term" value="F:delta-catenin binding"/>
    <property type="evidence" value="ECO:0007669"/>
    <property type="project" value="Ensembl"/>
</dbReference>